<dbReference type="SMART" id="SM00411">
    <property type="entry name" value="BHL"/>
    <property type="match status" value="1"/>
</dbReference>
<dbReference type="PANTHER" id="PTHR33175">
    <property type="entry name" value="DNA-BINDING PROTEIN HU"/>
    <property type="match status" value="1"/>
</dbReference>
<keyword evidence="1" id="KW-0238">DNA-binding</keyword>
<dbReference type="PANTHER" id="PTHR33175:SF3">
    <property type="entry name" value="DNA-BINDING PROTEIN HU-BETA"/>
    <property type="match status" value="1"/>
</dbReference>
<keyword evidence="5" id="KW-1185">Reference proteome</keyword>
<evidence type="ECO:0000256" key="2">
    <source>
        <dbReference type="RuleBase" id="RU003939"/>
    </source>
</evidence>
<dbReference type="CDD" id="cd13832">
    <property type="entry name" value="IHF"/>
    <property type="match status" value="1"/>
</dbReference>
<evidence type="ECO:0008006" key="6">
    <source>
        <dbReference type="Google" id="ProtNLM"/>
    </source>
</evidence>
<feature type="region of interest" description="Disordered" evidence="3">
    <location>
        <begin position="183"/>
        <end position="205"/>
    </location>
</feature>
<evidence type="ECO:0000256" key="3">
    <source>
        <dbReference type="SAM" id="MobiDB-lite"/>
    </source>
</evidence>
<feature type="region of interest" description="Disordered" evidence="3">
    <location>
        <begin position="24"/>
        <end position="106"/>
    </location>
</feature>
<comment type="caution">
    <text evidence="4">The sequence shown here is derived from an EMBL/GenBank/DDBJ whole genome shotgun (WGS) entry which is preliminary data.</text>
</comment>
<dbReference type="GO" id="GO:0030527">
    <property type="term" value="F:structural constituent of chromatin"/>
    <property type="evidence" value="ECO:0007669"/>
    <property type="project" value="InterPro"/>
</dbReference>
<dbReference type="Proteomes" id="UP000266841">
    <property type="component" value="Unassembled WGS sequence"/>
</dbReference>
<evidence type="ECO:0000313" key="4">
    <source>
        <dbReference type="EMBL" id="EJK68815.1"/>
    </source>
</evidence>
<feature type="compositionally biased region" description="Basic and acidic residues" evidence="3">
    <location>
        <begin position="195"/>
        <end position="205"/>
    </location>
</feature>
<dbReference type="Gene3D" id="4.10.520.10">
    <property type="entry name" value="IHF-like DNA-binding proteins"/>
    <property type="match status" value="1"/>
</dbReference>
<comment type="similarity">
    <text evidence="2">Belongs to the bacterial histone-like protein family.</text>
</comment>
<feature type="compositionally biased region" description="Polar residues" evidence="3">
    <location>
        <begin position="29"/>
        <end position="43"/>
    </location>
</feature>
<dbReference type="AlphaFoldDB" id="K0STU4"/>
<proteinExistence type="inferred from homology"/>
<dbReference type="Pfam" id="PF00216">
    <property type="entry name" value="Bac_DNA_binding"/>
    <property type="match status" value="1"/>
</dbReference>
<reference evidence="4 5" key="1">
    <citation type="journal article" date="2012" name="Genome Biol.">
        <title>Genome and low-iron response of an oceanic diatom adapted to chronic iron limitation.</title>
        <authorList>
            <person name="Lommer M."/>
            <person name="Specht M."/>
            <person name="Roy A.S."/>
            <person name="Kraemer L."/>
            <person name="Andreson R."/>
            <person name="Gutowska M.A."/>
            <person name="Wolf J."/>
            <person name="Bergner S.V."/>
            <person name="Schilhabel M.B."/>
            <person name="Klostermeier U.C."/>
            <person name="Beiko R.G."/>
            <person name="Rosenstiel P."/>
            <person name="Hippler M."/>
            <person name="Laroche J."/>
        </authorList>
    </citation>
    <scope>NUCLEOTIDE SEQUENCE [LARGE SCALE GENOMIC DNA]</scope>
    <source>
        <strain evidence="4 5">CCMP1005</strain>
    </source>
</reference>
<dbReference type="InterPro" id="IPR000119">
    <property type="entry name" value="Hist_DNA-bd"/>
</dbReference>
<evidence type="ECO:0000313" key="5">
    <source>
        <dbReference type="Proteomes" id="UP000266841"/>
    </source>
</evidence>
<protein>
    <recommendedName>
        <fullName evidence="6">HU domain-containing protein</fullName>
    </recommendedName>
</protein>
<dbReference type="EMBL" id="AGNL01010810">
    <property type="protein sequence ID" value="EJK68815.1"/>
    <property type="molecule type" value="Genomic_DNA"/>
</dbReference>
<evidence type="ECO:0000256" key="1">
    <source>
        <dbReference type="ARBA" id="ARBA00023125"/>
    </source>
</evidence>
<dbReference type="GO" id="GO:0003677">
    <property type="term" value="F:DNA binding"/>
    <property type="evidence" value="ECO:0007669"/>
    <property type="project" value="UniProtKB-KW"/>
</dbReference>
<accession>K0STU4</accession>
<dbReference type="SUPFAM" id="SSF47729">
    <property type="entry name" value="IHF-like DNA-binding proteins"/>
    <property type="match status" value="1"/>
</dbReference>
<dbReference type="InterPro" id="IPR010992">
    <property type="entry name" value="IHF-like_DNA-bd_dom_sf"/>
</dbReference>
<organism evidence="4 5">
    <name type="scientific">Thalassiosira oceanica</name>
    <name type="common">Marine diatom</name>
    <dbReference type="NCBI Taxonomy" id="159749"/>
    <lineage>
        <taxon>Eukaryota</taxon>
        <taxon>Sar</taxon>
        <taxon>Stramenopiles</taxon>
        <taxon>Ochrophyta</taxon>
        <taxon>Bacillariophyta</taxon>
        <taxon>Coscinodiscophyceae</taxon>
        <taxon>Thalassiosirophycidae</taxon>
        <taxon>Thalassiosirales</taxon>
        <taxon>Thalassiosiraceae</taxon>
        <taxon>Thalassiosira</taxon>
    </lineage>
</organism>
<gene>
    <name evidence="4" type="ORF">THAOC_09977</name>
</gene>
<sequence length="205" mass="21902">MSPCLFRGSFVRAQSRSICRAHDFRNGRQGAQHQNEGTLTGNDDIQGPTAVEDGGGPSSADLGRRAPPRPAARRARGLVPPGRQTQRPFGDSAGDGGGGKVGTPDLAKRVAMDRGITLTASREIIDSVVDCITEATASGETVSIAGFGKFEPVIQKANPNQTNPQDPKGPKLQIPEKRRVKFRPYKHLAGVVEGTEEHKRRSGKD</sequence>
<name>K0STU4_THAOC</name>